<dbReference type="GO" id="GO:0000731">
    <property type="term" value="P:DNA synthesis involved in DNA repair"/>
    <property type="evidence" value="ECO:0007669"/>
    <property type="project" value="TreeGrafter"/>
</dbReference>
<comment type="caution">
    <text evidence="3">The sequence shown here is derived from an EMBL/GenBank/DDBJ whole genome shotgun (WGS) entry which is preliminary data.</text>
</comment>
<dbReference type="InterPro" id="IPR021886">
    <property type="entry name" value="MgsA_C"/>
</dbReference>
<dbReference type="EMBL" id="LAZR01054681">
    <property type="protein sequence ID" value="KKK78026.1"/>
    <property type="molecule type" value="Genomic_DNA"/>
</dbReference>
<dbReference type="InterPro" id="IPR051314">
    <property type="entry name" value="AAA_ATPase_RarA/MGS1/WRNIP1"/>
</dbReference>
<dbReference type="SUPFAM" id="SSF48019">
    <property type="entry name" value="post-AAA+ oligomerization domain-like"/>
    <property type="match status" value="1"/>
</dbReference>
<organism evidence="3">
    <name type="scientific">marine sediment metagenome</name>
    <dbReference type="NCBI Taxonomy" id="412755"/>
    <lineage>
        <taxon>unclassified sequences</taxon>
        <taxon>metagenomes</taxon>
        <taxon>ecological metagenomes</taxon>
    </lineage>
</organism>
<evidence type="ECO:0000256" key="1">
    <source>
        <dbReference type="SAM" id="MobiDB-lite"/>
    </source>
</evidence>
<gene>
    <name evidence="3" type="ORF">LCGC14_2847700</name>
</gene>
<dbReference type="GO" id="GO:0008047">
    <property type="term" value="F:enzyme activator activity"/>
    <property type="evidence" value="ECO:0007669"/>
    <property type="project" value="TreeGrafter"/>
</dbReference>
<dbReference type="PANTHER" id="PTHR13779:SF7">
    <property type="entry name" value="ATPASE WRNIP1"/>
    <property type="match status" value="1"/>
</dbReference>
<dbReference type="Pfam" id="PF12002">
    <property type="entry name" value="MgsA_C"/>
    <property type="match status" value="1"/>
</dbReference>
<feature type="region of interest" description="Disordered" evidence="1">
    <location>
        <begin position="91"/>
        <end position="115"/>
    </location>
</feature>
<dbReference type="GO" id="GO:0006261">
    <property type="term" value="P:DNA-templated DNA replication"/>
    <property type="evidence" value="ECO:0007669"/>
    <property type="project" value="TreeGrafter"/>
</dbReference>
<feature type="domain" description="MgsA AAA+ ATPase C-terminal" evidence="2">
    <location>
        <begin position="1"/>
        <end position="91"/>
    </location>
</feature>
<reference evidence="3" key="1">
    <citation type="journal article" date="2015" name="Nature">
        <title>Complex archaea that bridge the gap between prokaryotes and eukaryotes.</title>
        <authorList>
            <person name="Spang A."/>
            <person name="Saw J.H."/>
            <person name="Jorgensen S.L."/>
            <person name="Zaremba-Niedzwiedzka K."/>
            <person name="Martijn J."/>
            <person name="Lind A.E."/>
            <person name="van Eijk R."/>
            <person name="Schleper C."/>
            <person name="Guy L."/>
            <person name="Ettema T.J."/>
        </authorList>
    </citation>
    <scope>NUCLEOTIDE SEQUENCE</scope>
</reference>
<sequence length="115" mass="12307">AVAALRAVEFVGMPEARIPLAQAAIHVANAPKSNACYVAIKEAMGDVESEATQEVPGHLKDASYSGAKKLGRGKGYIYTHDDPEAKQAFMRSGRTYYRGSGPRSGEPNPLDKKES</sequence>
<dbReference type="GO" id="GO:0003677">
    <property type="term" value="F:DNA binding"/>
    <property type="evidence" value="ECO:0007669"/>
    <property type="project" value="InterPro"/>
</dbReference>
<dbReference type="AlphaFoldDB" id="A0A0F9B0B8"/>
<evidence type="ECO:0000259" key="2">
    <source>
        <dbReference type="Pfam" id="PF12002"/>
    </source>
</evidence>
<accession>A0A0F9B0B8</accession>
<name>A0A0F9B0B8_9ZZZZ</name>
<dbReference type="GO" id="GO:0017116">
    <property type="term" value="F:single-stranded DNA helicase activity"/>
    <property type="evidence" value="ECO:0007669"/>
    <property type="project" value="TreeGrafter"/>
</dbReference>
<protein>
    <recommendedName>
        <fullName evidence="2">MgsA AAA+ ATPase C-terminal domain-containing protein</fullName>
    </recommendedName>
</protein>
<dbReference type="Gene3D" id="1.10.3710.10">
    <property type="entry name" value="DNA polymerase III clamp loader subunits, C-terminal domain"/>
    <property type="match status" value="1"/>
</dbReference>
<feature type="non-terminal residue" evidence="3">
    <location>
        <position position="1"/>
    </location>
</feature>
<proteinExistence type="predicted"/>
<dbReference type="InterPro" id="IPR008921">
    <property type="entry name" value="DNA_pol3_clamp-load_cplx_C"/>
</dbReference>
<dbReference type="PANTHER" id="PTHR13779">
    <property type="entry name" value="WERNER HELICASE-INTERACTING PROTEIN 1 FAMILY MEMBER"/>
    <property type="match status" value="1"/>
</dbReference>
<dbReference type="Gene3D" id="1.20.272.10">
    <property type="match status" value="1"/>
</dbReference>
<evidence type="ECO:0000313" key="3">
    <source>
        <dbReference type="EMBL" id="KKK78026.1"/>
    </source>
</evidence>